<sequence>MKNIINMKNVSLLKQNRVILQNINWEMNEKEQWVILGLNGSGKTSLLNIVTGYQFPSKGDVSVLGNLFGKTNLPELRKQIGFVSSSLDRFNQTLRFETVEDIIISGKFASIGIYEQVTSDDRKKAKQILSLLRINHLEGEVYDTLSQGEKRKVLLGRALMANPQLLILDEPTLGLDLLTREELLSSIKNIINQQCHVLFVTHYIEEIIPEITHILLLKDGKIVAKGRKEEVLTDKNLSKTFQLPLKVHWQNERPFVSIQSHHALT</sequence>
<comment type="caution">
    <text evidence="6">The sequence shown here is derived from an EMBL/GenBank/DDBJ whole genome shotgun (WGS) entry which is preliminary data.</text>
</comment>
<dbReference type="SUPFAM" id="SSF52540">
    <property type="entry name" value="P-loop containing nucleoside triphosphate hydrolases"/>
    <property type="match status" value="1"/>
</dbReference>
<evidence type="ECO:0000259" key="5">
    <source>
        <dbReference type="PROSITE" id="PS50893"/>
    </source>
</evidence>
<dbReference type="InterPro" id="IPR017871">
    <property type="entry name" value="ABC_transporter-like_CS"/>
</dbReference>
<evidence type="ECO:0000256" key="3">
    <source>
        <dbReference type="ARBA" id="ARBA00022741"/>
    </source>
</evidence>
<dbReference type="PANTHER" id="PTHR42734">
    <property type="entry name" value="METAL TRANSPORT SYSTEM ATP-BINDING PROTEIN TM_0124-RELATED"/>
    <property type="match status" value="1"/>
</dbReference>
<evidence type="ECO:0000256" key="4">
    <source>
        <dbReference type="ARBA" id="ARBA00022840"/>
    </source>
</evidence>
<evidence type="ECO:0000256" key="2">
    <source>
        <dbReference type="ARBA" id="ARBA00022448"/>
    </source>
</evidence>
<comment type="subcellular location">
    <subcellularLocation>
        <location evidence="1">Cell membrane</location>
        <topology evidence="1">Peripheral membrane protein</topology>
    </subcellularLocation>
</comment>
<dbReference type="PROSITE" id="PS50893">
    <property type="entry name" value="ABC_TRANSPORTER_2"/>
    <property type="match status" value="1"/>
</dbReference>
<proteinExistence type="predicted"/>
<dbReference type="InterPro" id="IPR027417">
    <property type="entry name" value="P-loop_NTPase"/>
</dbReference>
<evidence type="ECO:0000256" key="1">
    <source>
        <dbReference type="ARBA" id="ARBA00004202"/>
    </source>
</evidence>
<keyword evidence="7" id="KW-1185">Reference proteome</keyword>
<accession>A0ABT9VQN2</accession>
<dbReference type="GO" id="GO:0005524">
    <property type="term" value="F:ATP binding"/>
    <property type="evidence" value="ECO:0007669"/>
    <property type="project" value="UniProtKB-KW"/>
</dbReference>
<keyword evidence="3" id="KW-0547">Nucleotide-binding</keyword>
<protein>
    <submittedName>
        <fullName evidence="6">Iron complex transport system ATP-binding protein</fullName>
    </submittedName>
</protein>
<dbReference type="SMART" id="SM00382">
    <property type="entry name" value="AAA"/>
    <property type="match status" value="1"/>
</dbReference>
<dbReference type="RefSeq" id="WP_044896511.1">
    <property type="nucleotide sequence ID" value="NZ_JAUSTR010000013.1"/>
</dbReference>
<evidence type="ECO:0000313" key="7">
    <source>
        <dbReference type="Proteomes" id="UP001225646"/>
    </source>
</evidence>
<dbReference type="InterPro" id="IPR050153">
    <property type="entry name" value="Metal_Ion_Import_ABC"/>
</dbReference>
<reference evidence="6 7" key="1">
    <citation type="submission" date="2023-07" db="EMBL/GenBank/DDBJ databases">
        <title>Genomic Encyclopedia of Type Strains, Phase IV (KMG-IV): sequencing the most valuable type-strain genomes for metagenomic binning, comparative biology and taxonomic classification.</title>
        <authorList>
            <person name="Goeker M."/>
        </authorList>
    </citation>
    <scope>NUCLEOTIDE SEQUENCE [LARGE SCALE GENOMIC DNA]</scope>
    <source>
        <strain evidence="6 7">DSM 19092</strain>
    </source>
</reference>
<dbReference type="InterPro" id="IPR003593">
    <property type="entry name" value="AAA+_ATPase"/>
</dbReference>
<dbReference type="EMBL" id="JAUSTR010000013">
    <property type="protein sequence ID" value="MDQ0163297.1"/>
    <property type="molecule type" value="Genomic_DNA"/>
</dbReference>
<name>A0ABT9VQN2_9BACI</name>
<dbReference type="Proteomes" id="UP001225646">
    <property type="component" value="Unassembled WGS sequence"/>
</dbReference>
<evidence type="ECO:0000313" key="6">
    <source>
        <dbReference type="EMBL" id="MDQ0163297.1"/>
    </source>
</evidence>
<organism evidence="6 7">
    <name type="scientific">Aeribacillus alveayuensis</name>
    <dbReference type="NCBI Taxonomy" id="279215"/>
    <lineage>
        <taxon>Bacteria</taxon>
        <taxon>Bacillati</taxon>
        <taxon>Bacillota</taxon>
        <taxon>Bacilli</taxon>
        <taxon>Bacillales</taxon>
        <taxon>Bacillaceae</taxon>
        <taxon>Aeribacillus</taxon>
    </lineage>
</organism>
<dbReference type="InterPro" id="IPR003439">
    <property type="entry name" value="ABC_transporter-like_ATP-bd"/>
</dbReference>
<dbReference type="Pfam" id="PF00005">
    <property type="entry name" value="ABC_tran"/>
    <property type="match status" value="1"/>
</dbReference>
<dbReference type="CDD" id="cd03225">
    <property type="entry name" value="ABC_cobalt_CbiO_domain1"/>
    <property type="match status" value="1"/>
</dbReference>
<dbReference type="PROSITE" id="PS00211">
    <property type="entry name" value="ABC_TRANSPORTER_1"/>
    <property type="match status" value="1"/>
</dbReference>
<keyword evidence="4 6" id="KW-0067">ATP-binding</keyword>
<feature type="domain" description="ABC transporter" evidence="5">
    <location>
        <begin position="5"/>
        <end position="244"/>
    </location>
</feature>
<gene>
    <name evidence="6" type="ORF">J2S06_002377</name>
</gene>
<keyword evidence="2" id="KW-0813">Transport</keyword>
<dbReference type="InterPro" id="IPR015856">
    <property type="entry name" value="ABC_transpr_CbiO/EcfA_su"/>
</dbReference>
<dbReference type="Gene3D" id="3.40.50.300">
    <property type="entry name" value="P-loop containing nucleotide triphosphate hydrolases"/>
    <property type="match status" value="1"/>
</dbReference>